<evidence type="ECO:0000313" key="6">
    <source>
        <dbReference type="Proteomes" id="UP000504637"/>
    </source>
</evidence>
<sequence length="250" mass="28079">MVQQKVARRLLKQHPLQRLESPSRGSSALLHILGLSSFAYSYSLLLSTDNQINASYGWHLQYLTIIGLSLSAVTFAVGLLADITLSPILFRTKNTLSVASAPMECLITLLYWSLRAIDPKLVVSEWAPPMDFHADLSFHAVPAISLVIDLLLFSPPYTIAFLPALSLSSIIAFGYWFWIERCYHYNQFYPYPIFEMLSTTQRIGLFVSSALLMTLATGLLVWLYRLVNGPLRKEVKGDPKKARPGNIRGE</sequence>
<evidence type="ECO:0000256" key="1">
    <source>
        <dbReference type="ARBA" id="ARBA00004127"/>
    </source>
</evidence>
<evidence type="ECO:0000256" key="4">
    <source>
        <dbReference type="ARBA" id="ARBA00023136"/>
    </source>
</evidence>
<protein>
    <recommendedName>
        <fullName evidence="8">FAR-17a/AIG1-like protein</fullName>
    </recommendedName>
</protein>
<dbReference type="RefSeq" id="XP_033461770.1">
    <property type="nucleotide sequence ID" value="XM_033606386.1"/>
</dbReference>
<dbReference type="InterPro" id="IPR006838">
    <property type="entry name" value="ADTRP_AIG1"/>
</dbReference>
<dbReference type="Pfam" id="PF04750">
    <property type="entry name" value="Far-17a_AIG1"/>
    <property type="match status" value="1"/>
</dbReference>
<keyword evidence="3 5" id="KW-1133">Transmembrane helix</keyword>
<keyword evidence="4 5" id="KW-0472">Membrane</keyword>
<reference evidence="7" key="1">
    <citation type="submission" date="2020-01" db="EMBL/GenBank/DDBJ databases">
        <authorList>
            <consortium name="DOE Joint Genome Institute"/>
            <person name="Haridas S."/>
            <person name="Albert R."/>
            <person name="Binder M."/>
            <person name="Bloem J."/>
            <person name="Labutti K."/>
            <person name="Salamov A."/>
            <person name="Andreopoulos B."/>
            <person name="Baker S.E."/>
            <person name="Barry K."/>
            <person name="Bills G."/>
            <person name="Bluhm B.H."/>
            <person name="Cannon C."/>
            <person name="Castanera R."/>
            <person name="Culley D.E."/>
            <person name="Daum C."/>
            <person name="Ezra D."/>
            <person name="Gonzalez J.B."/>
            <person name="Henrissat B."/>
            <person name="Kuo A."/>
            <person name="Liang C."/>
            <person name="Lipzen A."/>
            <person name="Lutzoni F."/>
            <person name="Magnuson J."/>
            <person name="Mondo S."/>
            <person name="Nolan M."/>
            <person name="Ohm R."/>
            <person name="Pangilinan J."/>
            <person name="Park H.-J."/>
            <person name="Ramirez L."/>
            <person name="Alfaro M."/>
            <person name="Sun H."/>
            <person name="Tritt A."/>
            <person name="Yoshinaga Y."/>
            <person name="Zwiers L.-H."/>
            <person name="Turgeon B.G."/>
            <person name="Goodwin S.B."/>
            <person name="Spatafora J.W."/>
            <person name="Crous P.W."/>
            <person name="Grigoriev I.V."/>
        </authorList>
    </citation>
    <scope>NUCLEOTIDE SEQUENCE</scope>
    <source>
        <strain evidence="7">CBS 342.82</strain>
    </source>
</reference>
<reference evidence="7" key="3">
    <citation type="submission" date="2025-08" db="UniProtKB">
        <authorList>
            <consortium name="RefSeq"/>
        </authorList>
    </citation>
    <scope>IDENTIFICATION</scope>
    <source>
        <strain evidence="7">CBS 342.82</strain>
    </source>
</reference>
<keyword evidence="6" id="KW-1185">Reference proteome</keyword>
<organism evidence="7">
    <name type="scientific">Dissoconium aciculare CBS 342.82</name>
    <dbReference type="NCBI Taxonomy" id="1314786"/>
    <lineage>
        <taxon>Eukaryota</taxon>
        <taxon>Fungi</taxon>
        <taxon>Dikarya</taxon>
        <taxon>Ascomycota</taxon>
        <taxon>Pezizomycotina</taxon>
        <taxon>Dothideomycetes</taxon>
        <taxon>Dothideomycetidae</taxon>
        <taxon>Mycosphaerellales</taxon>
        <taxon>Dissoconiaceae</taxon>
        <taxon>Dissoconium</taxon>
    </lineage>
</organism>
<keyword evidence="2 5" id="KW-0812">Transmembrane</keyword>
<dbReference type="AlphaFoldDB" id="A0A6J3MAS6"/>
<feature type="transmembrane region" description="Helical" evidence="5">
    <location>
        <begin position="28"/>
        <end position="48"/>
    </location>
</feature>
<reference evidence="7" key="2">
    <citation type="submission" date="2020-04" db="EMBL/GenBank/DDBJ databases">
        <authorList>
            <consortium name="NCBI Genome Project"/>
        </authorList>
    </citation>
    <scope>NUCLEOTIDE SEQUENCE</scope>
    <source>
        <strain evidence="7">CBS 342.82</strain>
    </source>
</reference>
<dbReference type="PANTHER" id="PTHR10989:SF16">
    <property type="entry name" value="AT02829P-RELATED"/>
    <property type="match status" value="1"/>
</dbReference>
<proteinExistence type="predicted"/>
<evidence type="ECO:0008006" key="8">
    <source>
        <dbReference type="Google" id="ProtNLM"/>
    </source>
</evidence>
<gene>
    <name evidence="7" type="ORF">K489DRAFT_388083</name>
</gene>
<comment type="subcellular location">
    <subcellularLocation>
        <location evidence="1">Endomembrane system</location>
        <topology evidence="1">Multi-pass membrane protein</topology>
    </subcellularLocation>
</comment>
<feature type="transmembrane region" description="Helical" evidence="5">
    <location>
        <begin position="60"/>
        <end position="83"/>
    </location>
</feature>
<evidence type="ECO:0000256" key="2">
    <source>
        <dbReference type="ARBA" id="ARBA00022692"/>
    </source>
</evidence>
<feature type="transmembrane region" description="Helical" evidence="5">
    <location>
        <begin position="95"/>
        <end position="114"/>
    </location>
</feature>
<dbReference type="GeneID" id="54364186"/>
<feature type="transmembrane region" description="Helical" evidence="5">
    <location>
        <begin position="203"/>
        <end position="224"/>
    </location>
</feature>
<name>A0A6J3MAS6_9PEZI</name>
<dbReference type="GO" id="GO:0016020">
    <property type="term" value="C:membrane"/>
    <property type="evidence" value="ECO:0007669"/>
    <property type="project" value="InterPro"/>
</dbReference>
<dbReference type="GO" id="GO:0012505">
    <property type="term" value="C:endomembrane system"/>
    <property type="evidence" value="ECO:0007669"/>
    <property type="project" value="UniProtKB-SubCell"/>
</dbReference>
<evidence type="ECO:0000313" key="7">
    <source>
        <dbReference type="RefSeq" id="XP_033461770.1"/>
    </source>
</evidence>
<dbReference type="OrthoDB" id="1898221at2759"/>
<evidence type="ECO:0000256" key="5">
    <source>
        <dbReference type="SAM" id="Phobius"/>
    </source>
</evidence>
<dbReference type="Proteomes" id="UP000504637">
    <property type="component" value="Unplaced"/>
</dbReference>
<dbReference type="PANTHER" id="PTHR10989">
    <property type="entry name" value="ANDROGEN-INDUCED PROTEIN 1-RELATED"/>
    <property type="match status" value="1"/>
</dbReference>
<accession>A0A6J3MAS6</accession>
<feature type="transmembrane region" description="Helical" evidence="5">
    <location>
        <begin position="160"/>
        <end position="179"/>
    </location>
</feature>
<evidence type="ECO:0000256" key="3">
    <source>
        <dbReference type="ARBA" id="ARBA00022989"/>
    </source>
</evidence>